<dbReference type="AlphaFoldDB" id="R7SDH2"/>
<dbReference type="KEGG" id="cput:CONPUDRAFT_32007"/>
<dbReference type="GeneID" id="19206722"/>
<organism evidence="1 2">
    <name type="scientific">Coniophora puteana (strain RWD-64-598)</name>
    <name type="common">Brown rot fungus</name>
    <dbReference type="NCBI Taxonomy" id="741705"/>
    <lineage>
        <taxon>Eukaryota</taxon>
        <taxon>Fungi</taxon>
        <taxon>Dikarya</taxon>
        <taxon>Basidiomycota</taxon>
        <taxon>Agaricomycotina</taxon>
        <taxon>Agaricomycetes</taxon>
        <taxon>Agaricomycetidae</taxon>
        <taxon>Boletales</taxon>
        <taxon>Coniophorineae</taxon>
        <taxon>Coniophoraceae</taxon>
        <taxon>Coniophora</taxon>
    </lineage>
</organism>
<feature type="non-terminal residue" evidence="1">
    <location>
        <position position="139"/>
    </location>
</feature>
<accession>R7SDH2</accession>
<evidence type="ECO:0000313" key="2">
    <source>
        <dbReference type="Proteomes" id="UP000053558"/>
    </source>
</evidence>
<dbReference type="eggNOG" id="ENOG502SMRK">
    <property type="taxonomic scope" value="Eukaryota"/>
</dbReference>
<dbReference type="RefSeq" id="XP_007776017.1">
    <property type="nucleotide sequence ID" value="XM_007777827.1"/>
</dbReference>
<reference evidence="2" key="1">
    <citation type="journal article" date="2012" name="Science">
        <title>The Paleozoic origin of enzymatic lignin decomposition reconstructed from 31 fungal genomes.</title>
        <authorList>
            <person name="Floudas D."/>
            <person name="Binder M."/>
            <person name="Riley R."/>
            <person name="Barry K."/>
            <person name="Blanchette R.A."/>
            <person name="Henrissat B."/>
            <person name="Martinez A.T."/>
            <person name="Otillar R."/>
            <person name="Spatafora J.W."/>
            <person name="Yadav J.S."/>
            <person name="Aerts A."/>
            <person name="Benoit I."/>
            <person name="Boyd A."/>
            <person name="Carlson A."/>
            <person name="Copeland A."/>
            <person name="Coutinho P.M."/>
            <person name="de Vries R.P."/>
            <person name="Ferreira P."/>
            <person name="Findley K."/>
            <person name="Foster B."/>
            <person name="Gaskell J."/>
            <person name="Glotzer D."/>
            <person name="Gorecki P."/>
            <person name="Heitman J."/>
            <person name="Hesse C."/>
            <person name="Hori C."/>
            <person name="Igarashi K."/>
            <person name="Jurgens J.A."/>
            <person name="Kallen N."/>
            <person name="Kersten P."/>
            <person name="Kohler A."/>
            <person name="Kuees U."/>
            <person name="Kumar T.K.A."/>
            <person name="Kuo A."/>
            <person name="LaButti K."/>
            <person name="Larrondo L.F."/>
            <person name="Lindquist E."/>
            <person name="Ling A."/>
            <person name="Lombard V."/>
            <person name="Lucas S."/>
            <person name="Lundell T."/>
            <person name="Martin R."/>
            <person name="McLaughlin D.J."/>
            <person name="Morgenstern I."/>
            <person name="Morin E."/>
            <person name="Murat C."/>
            <person name="Nagy L.G."/>
            <person name="Nolan M."/>
            <person name="Ohm R.A."/>
            <person name="Patyshakuliyeva A."/>
            <person name="Rokas A."/>
            <person name="Ruiz-Duenas F.J."/>
            <person name="Sabat G."/>
            <person name="Salamov A."/>
            <person name="Samejima M."/>
            <person name="Schmutz J."/>
            <person name="Slot J.C."/>
            <person name="St John F."/>
            <person name="Stenlid J."/>
            <person name="Sun H."/>
            <person name="Sun S."/>
            <person name="Syed K."/>
            <person name="Tsang A."/>
            <person name="Wiebenga A."/>
            <person name="Young D."/>
            <person name="Pisabarro A."/>
            <person name="Eastwood D.C."/>
            <person name="Martin F."/>
            <person name="Cullen D."/>
            <person name="Grigoriev I.V."/>
            <person name="Hibbett D.S."/>
        </authorList>
    </citation>
    <scope>NUCLEOTIDE SEQUENCE [LARGE SCALE GENOMIC DNA]</scope>
    <source>
        <strain evidence="2">RWD-64-598 SS2</strain>
    </source>
</reference>
<gene>
    <name evidence="1" type="ORF">CONPUDRAFT_32007</name>
</gene>
<proteinExistence type="predicted"/>
<protein>
    <recommendedName>
        <fullName evidence="3">DDE-1 domain-containing protein</fullName>
    </recommendedName>
</protein>
<evidence type="ECO:0000313" key="1">
    <source>
        <dbReference type="EMBL" id="EIW73807.1"/>
    </source>
</evidence>
<dbReference type="Proteomes" id="UP000053558">
    <property type="component" value="Unassembled WGS sequence"/>
</dbReference>
<name>R7SDH2_CONPW</name>
<sequence length="139" mass="15438">MLGHIQRGAPKLLEPSSGTAAFKCSDSFVRKFLHTRLNWVTRAGTKAAQKTPEDASRQLLQLFFRLALTIRDYDIPDASLVVNFDQTQVIVAHNDNRTYDQRGAKQVAITNKEEKRAWTAVVGVSASGEVLPLQVIMKG</sequence>
<dbReference type="EMBL" id="JH711670">
    <property type="protein sequence ID" value="EIW73807.1"/>
    <property type="molecule type" value="Genomic_DNA"/>
</dbReference>
<evidence type="ECO:0008006" key="3">
    <source>
        <dbReference type="Google" id="ProtNLM"/>
    </source>
</evidence>
<dbReference type="OrthoDB" id="3341102at2759"/>
<keyword evidence="2" id="KW-1185">Reference proteome</keyword>